<evidence type="ECO:0000313" key="1">
    <source>
        <dbReference type="EMBL" id="TRM56219.1"/>
    </source>
</evidence>
<dbReference type="PANTHER" id="PTHR28152:SF1">
    <property type="entry name" value="HYDROXYACYL-THIOESTER DEHYDRATASE TYPE 2, MITOCHONDRIAL"/>
    <property type="match status" value="1"/>
</dbReference>
<evidence type="ECO:0008006" key="3">
    <source>
        <dbReference type="Google" id="ProtNLM"/>
    </source>
</evidence>
<keyword evidence="2" id="KW-1185">Reference proteome</keyword>
<dbReference type="SUPFAM" id="SSF54637">
    <property type="entry name" value="Thioesterase/thiol ester dehydrase-isomerase"/>
    <property type="match status" value="1"/>
</dbReference>
<dbReference type="STRING" id="97359.A0A550BUJ8"/>
<dbReference type="InterPro" id="IPR029069">
    <property type="entry name" value="HotDog_dom_sf"/>
</dbReference>
<organism evidence="1 2">
    <name type="scientific">Schizophyllum amplum</name>
    <dbReference type="NCBI Taxonomy" id="97359"/>
    <lineage>
        <taxon>Eukaryota</taxon>
        <taxon>Fungi</taxon>
        <taxon>Dikarya</taxon>
        <taxon>Basidiomycota</taxon>
        <taxon>Agaricomycotina</taxon>
        <taxon>Agaricomycetes</taxon>
        <taxon>Agaricomycetidae</taxon>
        <taxon>Agaricales</taxon>
        <taxon>Schizophyllaceae</taxon>
        <taxon>Schizophyllum</taxon>
    </lineage>
</organism>
<dbReference type="PANTHER" id="PTHR28152">
    <property type="entry name" value="HYDROXYACYL-THIOESTER DEHYDRATASE TYPE 2, MITOCHONDRIAL"/>
    <property type="match status" value="1"/>
</dbReference>
<dbReference type="Proteomes" id="UP000320762">
    <property type="component" value="Unassembled WGS sequence"/>
</dbReference>
<comment type="caution">
    <text evidence="1">The sequence shown here is derived from an EMBL/GenBank/DDBJ whole genome shotgun (WGS) entry which is preliminary data.</text>
</comment>
<dbReference type="InterPro" id="IPR052741">
    <property type="entry name" value="Mitochondrial_HTD2"/>
</dbReference>
<dbReference type="Gene3D" id="3.10.129.10">
    <property type="entry name" value="Hotdog Thioesterase"/>
    <property type="match status" value="1"/>
</dbReference>
<gene>
    <name evidence="1" type="ORF">BD626DRAFT_520401</name>
</gene>
<dbReference type="GO" id="GO:0005739">
    <property type="term" value="C:mitochondrion"/>
    <property type="evidence" value="ECO:0007669"/>
    <property type="project" value="TreeGrafter"/>
</dbReference>
<evidence type="ECO:0000313" key="2">
    <source>
        <dbReference type="Proteomes" id="UP000320762"/>
    </source>
</evidence>
<accession>A0A550BUJ8</accession>
<dbReference type="EMBL" id="VDMD01000077">
    <property type="protein sequence ID" value="TRM56219.1"/>
    <property type="molecule type" value="Genomic_DNA"/>
</dbReference>
<reference evidence="1 2" key="1">
    <citation type="journal article" date="2019" name="New Phytol.">
        <title>Comparative genomics reveals unique wood-decay strategies and fruiting body development in the Schizophyllaceae.</title>
        <authorList>
            <person name="Almasi E."/>
            <person name="Sahu N."/>
            <person name="Krizsan K."/>
            <person name="Balint B."/>
            <person name="Kovacs G.M."/>
            <person name="Kiss B."/>
            <person name="Cseklye J."/>
            <person name="Drula E."/>
            <person name="Henrissat B."/>
            <person name="Nagy I."/>
            <person name="Chovatia M."/>
            <person name="Adam C."/>
            <person name="LaButti K."/>
            <person name="Lipzen A."/>
            <person name="Riley R."/>
            <person name="Grigoriev I.V."/>
            <person name="Nagy L.G."/>
        </authorList>
    </citation>
    <scope>NUCLEOTIDE SEQUENCE [LARGE SCALE GENOMIC DNA]</scope>
    <source>
        <strain evidence="1 2">NL-1724</strain>
    </source>
</reference>
<sequence length="349" mass="38346">MFLRARLSAGLKGTSFARLRTAPAHRLSFHSDALAHWIDAPKEAKYEDTPHVERLADLFATLPTRDGTRKPYEALRTGEQLPHGHHLAFFYPRSPEGKLRPDGTDGAFCPPPPFVRRMWAGGSMSWDNARPLRVGEPVTAVAVVDEGGVQVKAGAEGKTGAGLGATTDVKAEARTKVETRDKPPMVFVNQHIAYTPVGERAPAVVERRSHVFLPGAALPRGGKLRPAPELPAPEFSFEYCPTATTLFRFSALTFNAHHIHLDKEYARAEGYKDRLVHGPLTALMLLETLAYNFPAAQPAYFEYRARNPLVVGRACTIFGAWNDERTALLWCVDENGVVGMTGTIVVEGR</sequence>
<proteinExistence type="predicted"/>
<dbReference type="OrthoDB" id="3257538at2759"/>
<dbReference type="GO" id="GO:0019171">
    <property type="term" value="F:(3R)-hydroxyacyl-[acyl-carrier-protein] dehydratase activity"/>
    <property type="evidence" value="ECO:0007669"/>
    <property type="project" value="TreeGrafter"/>
</dbReference>
<protein>
    <recommendedName>
        <fullName evidence="3">HotDog domain-containing protein</fullName>
    </recommendedName>
</protein>
<dbReference type="AlphaFoldDB" id="A0A550BUJ8"/>
<name>A0A550BUJ8_9AGAR</name>